<reference evidence="1 2" key="1">
    <citation type="submission" date="2018-02" db="EMBL/GenBank/DDBJ databases">
        <title>Comparative analysis of genomes of three Brevibacillus laterosporus strains producers of potent antimicrobials isolated from silage.</title>
        <authorList>
            <person name="Kojic M."/>
            <person name="Miljkovic M."/>
            <person name="Studholme D."/>
            <person name="Filipic B."/>
        </authorList>
    </citation>
    <scope>NUCLEOTIDE SEQUENCE [LARGE SCALE GENOMIC DNA]</scope>
    <source>
        <strain evidence="1 2">BGSP11</strain>
    </source>
</reference>
<dbReference type="EMBL" id="PRKQ01000001">
    <property type="protein sequence ID" value="PPB12904.1"/>
    <property type="molecule type" value="Genomic_DNA"/>
</dbReference>
<accession>A0AAP8QGE7</accession>
<evidence type="ECO:0000313" key="1">
    <source>
        <dbReference type="EMBL" id="PPB12904.1"/>
    </source>
</evidence>
<name>A0AAP8QGE7_BRELA</name>
<evidence type="ECO:0000313" key="2">
    <source>
        <dbReference type="Proteomes" id="UP000239759"/>
    </source>
</evidence>
<gene>
    <name evidence="1" type="ORF">C4A77_00525</name>
</gene>
<sequence length="66" mass="7989">MFSIFRKKPTCKHSWILNDIHVQYINSYIEVSGDDRFVLYCTECKREKTVREHELMQMESYGLVNK</sequence>
<organism evidence="1 2">
    <name type="scientific">Brevibacillus laterosporus</name>
    <name type="common">Bacillus laterosporus</name>
    <dbReference type="NCBI Taxonomy" id="1465"/>
    <lineage>
        <taxon>Bacteria</taxon>
        <taxon>Bacillati</taxon>
        <taxon>Bacillota</taxon>
        <taxon>Bacilli</taxon>
        <taxon>Bacillales</taxon>
        <taxon>Paenibacillaceae</taxon>
        <taxon>Brevibacillus</taxon>
    </lineage>
</organism>
<proteinExistence type="predicted"/>
<dbReference type="Proteomes" id="UP000239759">
    <property type="component" value="Unassembled WGS sequence"/>
</dbReference>
<protein>
    <submittedName>
        <fullName evidence="1">Uncharacterized protein</fullName>
    </submittedName>
</protein>
<dbReference type="AlphaFoldDB" id="A0AAP8QGE7"/>
<comment type="caution">
    <text evidence="1">The sequence shown here is derived from an EMBL/GenBank/DDBJ whole genome shotgun (WGS) entry which is preliminary data.</text>
</comment>